<keyword evidence="2" id="KW-1185">Reference proteome</keyword>
<accession>A0A4Z2I596</accession>
<evidence type="ECO:0000313" key="1">
    <source>
        <dbReference type="EMBL" id="TNN73000.1"/>
    </source>
</evidence>
<evidence type="ECO:0000313" key="2">
    <source>
        <dbReference type="Proteomes" id="UP000314294"/>
    </source>
</evidence>
<protein>
    <submittedName>
        <fullName evidence="1">Uncharacterized protein</fullName>
    </submittedName>
</protein>
<comment type="caution">
    <text evidence="1">The sequence shown here is derived from an EMBL/GenBank/DDBJ whole genome shotgun (WGS) entry which is preliminary data.</text>
</comment>
<dbReference type="AlphaFoldDB" id="A0A4Z2I596"/>
<gene>
    <name evidence="1" type="ORF">EYF80_016790</name>
</gene>
<proteinExistence type="predicted"/>
<reference evidence="1 2" key="1">
    <citation type="submission" date="2019-03" db="EMBL/GenBank/DDBJ databases">
        <title>First draft genome of Liparis tanakae, snailfish: a comprehensive survey of snailfish specific genes.</title>
        <authorList>
            <person name="Kim W."/>
            <person name="Song I."/>
            <person name="Jeong J.-H."/>
            <person name="Kim D."/>
            <person name="Kim S."/>
            <person name="Ryu S."/>
            <person name="Song J.Y."/>
            <person name="Lee S.K."/>
        </authorList>
    </citation>
    <scope>NUCLEOTIDE SEQUENCE [LARGE SCALE GENOMIC DNA]</scope>
    <source>
        <tissue evidence="1">Muscle</tissue>
    </source>
</reference>
<organism evidence="1 2">
    <name type="scientific">Liparis tanakae</name>
    <name type="common">Tanaka's snailfish</name>
    <dbReference type="NCBI Taxonomy" id="230148"/>
    <lineage>
        <taxon>Eukaryota</taxon>
        <taxon>Metazoa</taxon>
        <taxon>Chordata</taxon>
        <taxon>Craniata</taxon>
        <taxon>Vertebrata</taxon>
        <taxon>Euteleostomi</taxon>
        <taxon>Actinopterygii</taxon>
        <taxon>Neopterygii</taxon>
        <taxon>Teleostei</taxon>
        <taxon>Neoteleostei</taxon>
        <taxon>Acanthomorphata</taxon>
        <taxon>Eupercaria</taxon>
        <taxon>Perciformes</taxon>
        <taxon>Cottioidei</taxon>
        <taxon>Cottales</taxon>
        <taxon>Liparidae</taxon>
        <taxon>Liparis</taxon>
    </lineage>
</organism>
<name>A0A4Z2I596_9TELE</name>
<sequence length="144" mass="15913">MSSSTSDSSSGSAVTKRLCGTGHETLGYTTGSRGGIWTQGDEKIPIFLSKRGICYSGERYRKDRREEDAVTGYKAKPSNGGNHAACVTRDGFEMSLAELLRTFKCLVDQLLDITKGLRVRCTLSKDYKNVRGAYMLRYTCGLIY</sequence>
<dbReference type="Proteomes" id="UP000314294">
    <property type="component" value="Unassembled WGS sequence"/>
</dbReference>
<dbReference type="EMBL" id="SRLO01000130">
    <property type="protein sequence ID" value="TNN73000.1"/>
    <property type="molecule type" value="Genomic_DNA"/>
</dbReference>